<feature type="domain" description="YtkA-like" evidence="2">
    <location>
        <begin position="34"/>
        <end position="112"/>
    </location>
</feature>
<feature type="chain" id="PRO_5039709786" evidence="1">
    <location>
        <begin position="20"/>
        <end position="154"/>
    </location>
</feature>
<protein>
    <submittedName>
        <fullName evidence="3">FixH family protein</fullName>
    </submittedName>
</protein>
<dbReference type="PROSITE" id="PS51257">
    <property type="entry name" value="PROKAR_LIPOPROTEIN"/>
    <property type="match status" value="1"/>
</dbReference>
<feature type="signal peptide" evidence="1">
    <location>
        <begin position="1"/>
        <end position="19"/>
    </location>
</feature>
<organism evidence="3 4">
    <name type="scientific">Salicibibacter cibi</name>
    <dbReference type="NCBI Taxonomy" id="2743001"/>
    <lineage>
        <taxon>Bacteria</taxon>
        <taxon>Bacillati</taxon>
        <taxon>Bacillota</taxon>
        <taxon>Bacilli</taxon>
        <taxon>Bacillales</taxon>
        <taxon>Bacillaceae</taxon>
        <taxon>Salicibibacter</taxon>
    </lineage>
</organism>
<gene>
    <name evidence="3" type="ORF">HUG20_16095</name>
</gene>
<evidence type="ECO:0000259" key="2">
    <source>
        <dbReference type="Pfam" id="PF13115"/>
    </source>
</evidence>
<accession>A0A7T6ZD28</accession>
<keyword evidence="4" id="KW-1185">Reference proteome</keyword>
<proteinExistence type="predicted"/>
<evidence type="ECO:0000313" key="3">
    <source>
        <dbReference type="EMBL" id="QQK81279.1"/>
    </source>
</evidence>
<name>A0A7T6ZD28_9BACI</name>
<dbReference type="KEGG" id="scib:HUG20_16095"/>
<dbReference type="Pfam" id="PF13115">
    <property type="entry name" value="YtkA"/>
    <property type="match status" value="1"/>
</dbReference>
<dbReference type="EMBL" id="CP054706">
    <property type="protein sequence ID" value="QQK81279.1"/>
    <property type="molecule type" value="Genomic_DNA"/>
</dbReference>
<evidence type="ECO:0000313" key="4">
    <source>
        <dbReference type="Proteomes" id="UP000595349"/>
    </source>
</evidence>
<evidence type="ECO:0000256" key="1">
    <source>
        <dbReference type="SAM" id="SignalP"/>
    </source>
</evidence>
<dbReference type="InterPro" id="IPR032693">
    <property type="entry name" value="YtkA-like_dom"/>
</dbReference>
<sequence>MKMKMLGCGFFFIFLAACGAEEDQAEGDPGSTEAIDVEVTMPEEMDTGDHTLETQVTQEDEVVTDADEVVFEVWEDGNKENSDMIEQETEDDGVYSADYTFEEDGIYLVQPHVTARGMHSMPVHHIVVGNVEQEEIDAFDEDDVDNESDLMDDH</sequence>
<dbReference type="RefSeq" id="WP_200085710.1">
    <property type="nucleotide sequence ID" value="NZ_CP054706.1"/>
</dbReference>
<keyword evidence="1" id="KW-0732">Signal</keyword>
<dbReference type="AlphaFoldDB" id="A0A7T6ZD28"/>
<reference evidence="3 4" key="1">
    <citation type="submission" date="2020-06" db="EMBL/GenBank/DDBJ databases">
        <title>Genomic analysis of Salicibibacter sp. NKC21-4.</title>
        <authorList>
            <person name="Oh Y.J."/>
        </authorList>
    </citation>
    <scope>NUCLEOTIDE SEQUENCE [LARGE SCALE GENOMIC DNA]</scope>
    <source>
        <strain evidence="3 4">NKC21-4</strain>
    </source>
</reference>
<dbReference type="Proteomes" id="UP000595349">
    <property type="component" value="Chromosome"/>
</dbReference>